<dbReference type="RefSeq" id="WP_046230668.1">
    <property type="nucleotide sequence ID" value="NZ_FONN01000001.1"/>
</dbReference>
<keyword evidence="2" id="KW-0808">Transferase</keyword>
<dbReference type="Gene3D" id="3.40.50.150">
    <property type="entry name" value="Vaccinia Virus protein VP39"/>
    <property type="match status" value="1"/>
</dbReference>
<feature type="domain" description="Methyltransferase type 12" evidence="1">
    <location>
        <begin position="56"/>
        <end position="154"/>
    </location>
</feature>
<dbReference type="EMBL" id="FONN01000001">
    <property type="protein sequence ID" value="SFE15522.1"/>
    <property type="molecule type" value="Genomic_DNA"/>
</dbReference>
<evidence type="ECO:0000313" key="3">
    <source>
        <dbReference type="Proteomes" id="UP000183410"/>
    </source>
</evidence>
<protein>
    <submittedName>
        <fullName evidence="2">tRNA (Cmo5U34)-methyltransferase</fullName>
    </submittedName>
</protein>
<gene>
    <name evidence="2" type="ORF">SAMN04487969_101357</name>
</gene>
<dbReference type="Proteomes" id="UP000183410">
    <property type="component" value="Unassembled WGS sequence"/>
</dbReference>
<accession>A0A1I1Y857</accession>
<dbReference type="InterPro" id="IPR029063">
    <property type="entry name" value="SAM-dependent_MTases_sf"/>
</dbReference>
<sequence>MNEKQQQQKAMSWNDPQVEGYGRTISLKIPGYFMLYDMTDRLMNAMLGPEREKDILVVGAGGGQEIVTLGGAHPAWSFTGVDPSARMLAIADQRIRMERLQAGVTLHEGTADQLPKDKLYDAATSLLVLHFIKGLDQKRELLRSIADRLKPGAPLFLAAISCDRQEEAFAVQMSAWQSHMLDNGIPLEDWERFAASLGAESDPVPPEQVEELLREAGFSHISKFFGSYLITGWFAVKASGEHNIEEKRQDK</sequence>
<keyword evidence="2" id="KW-0489">Methyltransferase</keyword>
<dbReference type="PANTHER" id="PTHR43861">
    <property type="entry name" value="TRANS-ACONITATE 2-METHYLTRANSFERASE-RELATED"/>
    <property type="match status" value="1"/>
</dbReference>
<proteinExistence type="predicted"/>
<name>A0A1I1Y857_9BACL</name>
<dbReference type="AlphaFoldDB" id="A0A1I1Y857"/>
<dbReference type="GO" id="GO:0008168">
    <property type="term" value="F:methyltransferase activity"/>
    <property type="evidence" value="ECO:0007669"/>
    <property type="project" value="UniProtKB-KW"/>
</dbReference>
<dbReference type="CDD" id="cd02440">
    <property type="entry name" value="AdoMet_MTases"/>
    <property type="match status" value="1"/>
</dbReference>
<reference evidence="3" key="1">
    <citation type="submission" date="2016-10" db="EMBL/GenBank/DDBJ databases">
        <authorList>
            <person name="Varghese N."/>
            <person name="Submissions S."/>
        </authorList>
    </citation>
    <scope>NUCLEOTIDE SEQUENCE [LARGE SCALE GENOMIC DNA]</scope>
    <source>
        <strain evidence="3">CGMCC 1.10223</strain>
    </source>
</reference>
<dbReference type="InterPro" id="IPR013217">
    <property type="entry name" value="Methyltransf_12"/>
</dbReference>
<evidence type="ECO:0000259" key="1">
    <source>
        <dbReference type="Pfam" id="PF08242"/>
    </source>
</evidence>
<dbReference type="SUPFAM" id="SSF53335">
    <property type="entry name" value="S-adenosyl-L-methionine-dependent methyltransferases"/>
    <property type="match status" value="1"/>
</dbReference>
<evidence type="ECO:0000313" key="2">
    <source>
        <dbReference type="EMBL" id="SFE15522.1"/>
    </source>
</evidence>
<dbReference type="Pfam" id="PF08242">
    <property type="entry name" value="Methyltransf_12"/>
    <property type="match status" value="1"/>
</dbReference>
<dbReference type="GO" id="GO:0032259">
    <property type="term" value="P:methylation"/>
    <property type="evidence" value="ECO:0007669"/>
    <property type="project" value="UniProtKB-KW"/>
</dbReference>
<organism evidence="2 3">
    <name type="scientific">Paenibacillus algorifonticola</name>
    <dbReference type="NCBI Taxonomy" id="684063"/>
    <lineage>
        <taxon>Bacteria</taxon>
        <taxon>Bacillati</taxon>
        <taxon>Bacillota</taxon>
        <taxon>Bacilli</taxon>
        <taxon>Bacillales</taxon>
        <taxon>Paenibacillaceae</taxon>
        <taxon>Paenibacillus</taxon>
    </lineage>
</organism>
<keyword evidence="3" id="KW-1185">Reference proteome</keyword>